<dbReference type="Proteomes" id="UP000887576">
    <property type="component" value="Unplaced"/>
</dbReference>
<protein>
    <submittedName>
        <fullName evidence="2">Bestrophin homolog</fullName>
    </submittedName>
</protein>
<reference evidence="2" key="1">
    <citation type="submission" date="2022-11" db="UniProtKB">
        <authorList>
            <consortium name="WormBaseParasite"/>
        </authorList>
    </citation>
    <scope>IDENTIFICATION</scope>
</reference>
<name>A0AC34RCN7_9BILA</name>
<evidence type="ECO:0000313" key="2">
    <source>
        <dbReference type="WBParaSite" id="JU765_v2.g5754.t1"/>
    </source>
</evidence>
<dbReference type="WBParaSite" id="JU765_v2.g5754.t1">
    <property type="protein sequence ID" value="JU765_v2.g5754.t1"/>
    <property type="gene ID" value="JU765_v2.g5754"/>
</dbReference>
<accession>A0AC34RCN7</accession>
<sequence>MIISVIYRFALDKEHQSTFAKVAAYIDENMDYIPLTFLLGFFVSVIFGRWKDIFSHIGFIDRAAFFVTNYIHANDEEEFIVIKRNILRYLCLTQVMVLRDISVPVRKRFPNMQSVMDAGFLLPNELKSMEKVITEYPKYWMPINWAISLAIKCRKEGKILADVFLNTTCVEIASFQEHLRILLNYDWVPVPLAYPQVVFLAVRVYFILTLISRQYIIAEDDPHYSKVS</sequence>
<evidence type="ECO:0000313" key="1">
    <source>
        <dbReference type="Proteomes" id="UP000887576"/>
    </source>
</evidence>
<organism evidence="1 2">
    <name type="scientific">Panagrolaimus sp. JU765</name>
    <dbReference type="NCBI Taxonomy" id="591449"/>
    <lineage>
        <taxon>Eukaryota</taxon>
        <taxon>Metazoa</taxon>
        <taxon>Ecdysozoa</taxon>
        <taxon>Nematoda</taxon>
        <taxon>Chromadorea</taxon>
        <taxon>Rhabditida</taxon>
        <taxon>Tylenchina</taxon>
        <taxon>Panagrolaimomorpha</taxon>
        <taxon>Panagrolaimoidea</taxon>
        <taxon>Panagrolaimidae</taxon>
        <taxon>Panagrolaimus</taxon>
    </lineage>
</organism>
<proteinExistence type="predicted"/>